<comment type="caution">
    <text evidence="2">The sequence shown here is derived from an EMBL/GenBank/DDBJ whole genome shotgun (WGS) entry which is preliminary data.</text>
</comment>
<feature type="compositionally biased region" description="Basic and acidic residues" evidence="1">
    <location>
        <begin position="907"/>
        <end position="1071"/>
    </location>
</feature>
<name>A0AA36HJY5_9DINO</name>
<dbReference type="GO" id="GO:0016567">
    <property type="term" value="P:protein ubiquitination"/>
    <property type="evidence" value="ECO:0007669"/>
    <property type="project" value="InterPro"/>
</dbReference>
<evidence type="ECO:0000256" key="1">
    <source>
        <dbReference type="SAM" id="MobiDB-lite"/>
    </source>
</evidence>
<dbReference type="Proteomes" id="UP001178507">
    <property type="component" value="Unassembled WGS sequence"/>
</dbReference>
<feature type="compositionally biased region" description="Basic residues" evidence="1">
    <location>
        <begin position="1072"/>
        <end position="1081"/>
    </location>
</feature>
<dbReference type="AlphaFoldDB" id="A0AA36HJY5"/>
<dbReference type="GO" id="GO:0005634">
    <property type="term" value="C:nucleus"/>
    <property type="evidence" value="ECO:0007669"/>
    <property type="project" value="TreeGrafter"/>
</dbReference>
<feature type="compositionally biased region" description="Basic and acidic residues" evidence="1">
    <location>
        <begin position="838"/>
        <end position="859"/>
    </location>
</feature>
<dbReference type="PANTHER" id="PTHR15439">
    <property type="entry name" value="RETINOBLASTOMA-BINDING PROTEIN 6"/>
    <property type="match status" value="1"/>
</dbReference>
<dbReference type="EMBL" id="CAUJNA010000002">
    <property type="protein sequence ID" value="CAJ1370191.1"/>
    <property type="molecule type" value="Genomic_DNA"/>
</dbReference>
<dbReference type="PANTHER" id="PTHR15439:SF0">
    <property type="entry name" value="CELL DIVISION CYCLE AND APOPTOSIS REGULATOR PROTEIN 1-RELATED"/>
    <property type="match status" value="1"/>
</dbReference>
<organism evidence="2 3">
    <name type="scientific">Effrenium voratum</name>
    <dbReference type="NCBI Taxonomy" id="2562239"/>
    <lineage>
        <taxon>Eukaryota</taxon>
        <taxon>Sar</taxon>
        <taxon>Alveolata</taxon>
        <taxon>Dinophyceae</taxon>
        <taxon>Suessiales</taxon>
        <taxon>Symbiodiniaceae</taxon>
        <taxon>Effrenium</taxon>
    </lineage>
</organism>
<accession>A0AA36HJY5</accession>
<feature type="region of interest" description="Disordered" evidence="1">
    <location>
        <begin position="518"/>
        <end position="537"/>
    </location>
</feature>
<dbReference type="InterPro" id="IPR033489">
    <property type="entry name" value="RBBP6"/>
</dbReference>
<dbReference type="GO" id="GO:0006511">
    <property type="term" value="P:ubiquitin-dependent protein catabolic process"/>
    <property type="evidence" value="ECO:0007669"/>
    <property type="project" value="TreeGrafter"/>
</dbReference>
<reference evidence="2" key="1">
    <citation type="submission" date="2023-08" db="EMBL/GenBank/DDBJ databases">
        <authorList>
            <person name="Chen Y."/>
            <person name="Shah S."/>
            <person name="Dougan E. K."/>
            <person name="Thang M."/>
            <person name="Chan C."/>
        </authorList>
    </citation>
    <scope>NUCLEOTIDE SEQUENCE</scope>
</reference>
<protein>
    <submittedName>
        <fullName evidence="2">Uncharacterized protein</fullName>
    </submittedName>
</protein>
<keyword evidence="3" id="KW-1185">Reference proteome</keyword>
<evidence type="ECO:0000313" key="2">
    <source>
        <dbReference type="EMBL" id="CAJ1370191.1"/>
    </source>
</evidence>
<evidence type="ECO:0000313" key="3">
    <source>
        <dbReference type="Proteomes" id="UP001178507"/>
    </source>
</evidence>
<sequence length="1081" mass="118023">MSGALSDNAELGRGSESGIASPPAKRLKQEGHSGENAGGPAVLEVKESKTKPQDPEQAKTWKKCSGHCGLWKSPDQYNSSQGRCKPCVLGVRQFWRLAQKQNCKEDLSKMEQDDSKLFSEVQKAFMKERSRMENTQNKIRFNIIEYKDEVIARCGDRKEVIKSMMWEGEWMEAAKTAAHGYLTPEEATSKWKTWKSDPAVKSDHDGPRGFLRLAVPTRTNLVEYEEFATGKRLDKVERLNKNAKDSTIDDRLKLLLSENHAKFGSGSLQDLREKAQATGVDLEDMAAPHLADLTDTLERKRKRRKKSTGLESSNSEDDTPAKEDGSAAAGSGSGAGAPGGQDKVKWFDAETKCRKAERDWVTGIEGLEKAAELQSKEAIGVLESFRALPDASRFSTEMSILGKRVSWLQAIQEGDQAVEKLIEEADKEQLKEDGESDKKAGTTSDDVEALARAGPCHGYQALKSFYTLKAFGLKFRSCKSAEEIKAVQELGHAGKKQTGVLSSAVKIALSDLQNAKKRVETQKKKEEEKEKKAKAKAQTLDARLLDPPVNAARRKSANAGHALLDTSAKVWDDEGNRIPSSFQWQSGWGLDKPWIISNAKLPEAVGARLGEFGTVFASSSLRVTEGRAHCPMSEELTSQVHQMLQGNAALRDGWLLGKCGVESLQAAQAPRRVKELMKETTFGIASSSSSIARFELDLFPCLRVVHKGSMQVALWAMKQPKDLPQQVELVAKATQQEVANACTSGSVSFGTIGPGDCLYIPPGCLVTHLAHSVDVLGVRLGVLHAGMADGFQALLDANPGQQARGPLSTTLQFLKQLARAAAGAQESPLQPPITNGSEAEKTENDQQDKKEDVAKKAAAEDASANKAAERLAEEAGGAKKDADEKLTAEEEAARKSSIAEAEAQKQAAEKLAAEEERKKKAEAEDAKKAAAKKSAEEEEARKKSFLEAEAQKQAAEKLAAEQERLKKAEAEQAKKEAAEKSAAEERARKKSALEAEAQKEEAEKLAAEQERKKKAEAEQAKKEAAKKSAAEEAAKKKASAEANKKKQQEQEAQKTKDDKKGDKGAKDTKKDKKDKKDKKER</sequence>
<feature type="region of interest" description="Disordered" evidence="1">
    <location>
        <begin position="291"/>
        <end position="343"/>
    </location>
</feature>
<feature type="compositionally biased region" description="Basic and acidic residues" evidence="1">
    <location>
        <begin position="867"/>
        <end position="894"/>
    </location>
</feature>
<gene>
    <name evidence="2" type="ORF">EVOR1521_LOCUS820</name>
</gene>
<feature type="compositionally biased region" description="Basic and acidic residues" evidence="1">
    <location>
        <begin position="44"/>
        <end position="59"/>
    </location>
</feature>
<feature type="region of interest" description="Disordered" evidence="1">
    <location>
        <begin position="822"/>
        <end position="1081"/>
    </location>
</feature>
<dbReference type="GO" id="GO:0006397">
    <property type="term" value="P:mRNA processing"/>
    <property type="evidence" value="ECO:0007669"/>
    <property type="project" value="InterPro"/>
</dbReference>
<feature type="compositionally biased region" description="Basic and acidic residues" evidence="1">
    <location>
        <begin position="518"/>
        <end position="531"/>
    </location>
</feature>
<dbReference type="GO" id="GO:0061630">
    <property type="term" value="F:ubiquitin protein ligase activity"/>
    <property type="evidence" value="ECO:0007669"/>
    <property type="project" value="InterPro"/>
</dbReference>
<feature type="region of interest" description="Disordered" evidence="1">
    <location>
        <begin position="1"/>
        <end position="60"/>
    </location>
</feature>
<proteinExistence type="predicted"/>